<keyword evidence="3" id="KW-1185">Reference proteome</keyword>
<dbReference type="PIRSF" id="PIRSF014995">
    <property type="entry name" value="UCP014995"/>
    <property type="match status" value="1"/>
</dbReference>
<sequence>MNRLSLVAAAFGLLASSTLSATTLSDDANMTIQFELPQLDVAQYARPYVAIWLENSDRESVRTITLWTGKQTEWLKDIRSWWRKVGRYDAEFADALSGATRPAGQYRVEWDGKDDNGQLVPAGEYTLMTEVVREHGGRDLVRMPITLGDAPFTQSSEAQDEIGVISLSYQP</sequence>
<dbReference type="AlphaFoldDB" id="A0A1M5VC85"/>
<dbReference type="Proteomes" id="UP000184268">
    <property type="component" value="Unassembled WGS sequence"/>
</dbReference>
<evidence type="ECO:0000313" key="2">
    <source>
        <dbReference type="EMBL" id="SHH72724.1"/>
    </source>
</evidence>
<feature type="chain" id="PRO_5009914394" description="DUF2271 domain-containing protein" evidence="1">
    <location>
        <begin position="22"/>
        <end position="171"/>
    </location>
</feature>
<organism evidence="2 3">
    <name type="scientific">Ferrimonas marina</name>
    <dbReference type="NCBI Taxonomy" id="299255"/>
    <lineage>
        <taxon>Bacteria</taxon>
        <taxon>Pseudomonadati</taxon>
        <taxon>Pseudomonadota</taxon>
        <taxon>Gammaproteobacteria</taxon>
        <taxon>Alteromonadales</taxon>
        <taxon>Ferrimonadaceae</taxon>
        <taxon>Ferrimonas</taxon>
    </lineage>
</organism>
<proteinExistence type="predicted"/>
<protein>
    <recommendedName>
        <fullName evidence="4">DUF2271 domain-containing protein</fullName>
    </recommendedName>
</protein>
<name>A0A1M5VC85_9GAMM</name>
<reference evidence="2 3" key="1">
    <citation type="submission" date="2016-11" db="EMBL/GenBank/DDBJ databases">
        <authorList>
            <person name="Jaros S."/>
            <person name="Januszkiewicz K."/>
            <person name="Wedrychowicz H."/>
        </authorList>
    </citation>
    <scope>NUCLEOTIDE SEQUENCE [LARGE SCALE GENOMIC DNA]</scope>
    <source>
        <strain evidence="2 3">DSM 16917</strain>
    </source>
</reference>
<dbReference type="EMBL" id="FQXG01000004">
    <property type="protein sequence ID" value="SHH72724.1"/>
    <property type="molecule type" value="Genomic_DNA"/>
</dbReference>
<dbReference type="Pfam" id="PF10029">
    <property type="entry name" value="DUF2271"/>
    <property type="match status" value="1"/>
</dbReference>
<dbReference type="OrthoDB" id="195316at2"/>
<keyword evidence="1" id="KW-0732">Signal</keyword>
<evidence type="ECO:0000313" key="3">
    <source>
        <dbReference type="Proteomes" id="UP000184268"/>
    </source>
</evidence>
<dbReference type="Gene3D" id="2.60.40.4070">
    <property type="match status" value="1"/>
</dbReference>
<dbReference type="STRING" id="299255.SAMN02745129_2698"/>
<dbReference type="InterPro" id="IPR014469">
    <property type="entry name" value="DUF2271"/>
</dbReference>
<dbReference type="RefSeq" id="WP_067656414.1">
    <property type="nucleotide sequence ID" value="NZ_FQXG01000004.1"/>
</dbReference>
<evidence type="ECO:0000256" key="1">
    <source>
        <dbReference type="SAM" id="SignalP"/>
    </source>
</evidence>
<gene>
    <name evidence="2" type="ORF">SAMN02745129_2698</name>
</gene>
<evidence type="ECO:0008006" key="4">
    <source>
        <dbReference type="Google" id="ProtNLM"/>
    </source>
</evidence>
<accession>A0A1M5VC85</accession>
<feature type="signal peptide" evidence="1">
    <location>
        <begin position="1"/>
        <end position="21"/>
    </location>
</feature>